<dbReference type="SUPFAM" id="SSF53335">
    <property type="entry name" value="S-adenosyl-L-methionine-dependent methyltransferases"/>
    <property type="match status" value="1"/>
</dbReference>
<dbReference type="PANTHER" id="PTHR14614:SF132">
    <property type="entry name" value="PROTEIN-LYSINE METHYLTRANSFERASE C42C1.13"/>
    <property type="match status" value="1"/>
</dbReference>
<dbReference type="Pfam" id="PF10294">
    <property type="entry name" value="Methyltransf_16"/>
    <property type="match status" value="1"/>
</dbReference>
<organism evidence="1 2">
    <name type="scientific">Volvox africanus</name>
    <dbReference type="NCBI Taxonomy" id="51714"/>
    <lineage>
        <taxon>Eukaryota</taxon>
        <taxon>Viridiplantae</taxon>
        <taxon>Chlorophyta</taxon>
        <taxon>core chlorophytes</taxon>
        <taxon>Chlorophyceae</taxon>
        <taxon>CS clade</taxon>
        <taxon>Chlamydomonadales</taxon>
        <taxon>Volvocaceae</taxon>
        <taxon>Volvox</taxon>
    </lineage>
</organism>
<evidence type="ECO:0000313" key="1">
    <source>
        <dbReference type="EMBL" id="GLI64649.1"/>
    </source>
</evidence>
<dbReference type="Gene3D" id="3.40.50.150">
    <property type="entry name" value="Vaccinia Virus protein VP39"/>
    <property type="match status" value="1"/>
</dbReference>
<dbReference type="InterPro" id="IPR011990">
    <property type="entry name" value="TPR-like_helical_dom_sf"/>
</dbReference>
<dbReference type="InterPro" id="IPR019410">
    <property type="entry name" value="Methyltransf_16"/>
</dbReference>
<comment type="caution">
    <text evidence="1">The sequence shown here is derived from an EMBL/GenBank/DDBJ whole genome shotgun (WGS) entry which is preliminary data.</text>
</comment>
<evidence type="ECO:0000313" key="2">
    <source>
        <dbReference type="Proteomes" id="UP001165090"/>
    </source>
</evidence>
<dbReference type="SUPFAM" id="SSF48452">
    <property type="entry name" value="TPR-like"/>
    <property type="match status" value="1"/>
</dbReference>
<accession>A0ABQ5S4D5</accession>
<dbReference type="EMBL" id="BSDZ01000020">
    <property type="protein sequence ID" value="GLI64649.1"/>
    <property type="molecule type" value="Genomic_DNA"/>
</dbReference>
<proteinExistence type="predicted"/>
<dbReference type="PANTHER" id="PTHR14614">
    <property type="entry name" value="HEPATOCELLULAR CARCINOMA-ASSOCIATED ANTIGEN"/>
    <property type="match status" value="1"/>
</dbReference>
<protein>
    <submittedName>
        <fullName evidence="1">Uncharacterized protein</fullName>
    </submittedName>
</protein>
<dbReference type="InterPro" id="IPR029063">
    <property type="entry name" value="SAM-dependent_MTases_sf"/>
</dbReference>
<keyword evidence="2" id="KW-1185">Reference proteome</keyword>
<sequence>MDAVKSSMSLSESLGGDSVALRDLAVTLAEAGDFHGAVRHFRDALTVIRTDPDASPSPRDLAAIHDMLAQCLMEVAVLAEEEGSGVEGGEGGKGAVRALGKEVERARWEEALHHAAEACRLSPRIFDMARSTACTAPTVGGNQHYSASRAAAELSEREVRLTAHLGAATATATAAQMATICTTAAESAVMNVSSLEARPTGKPFHGSDYSHHNCSANHLNCHNYHDLDVSEQITQPLTNSVKEEIATDPNLDPDLESELAAELREVSELWQERLAREVGLPGLRMQQNAGVIGEGPGRRLWECGVLLASYIVRHAALQGAVAGTAGAAPKGHLRGARVLELGCGMGLVGICAAACGADCILTDLPPVLPAARACAAANARLVAGGGGRVRVRVLDWAAAGHCEGEVGDEELPPMSVPAATAAAAWLMTGRGPWAVTATEGPVDADVIVTAAAAITTTGSPVGAITTTAAAAGVDFVLREAKAVE</sequence>
<dbReference type="Gene3D" id="1.25.40.10">
    <property type="entry name" value="Tetratricopeptide repeat domain"/>
    <property type="match status" value="1"/>
</dbReference>
<dbReference type="Proteomes" id="UP001165090">
    <property type="component" value="Unassembled WGS sequence"/>
</dbReference>
<feature type="non-terminal residue" evidence="1">
    <location>
        <position position="484"/>
    </location>
</feature>
<reference evidence="1 2" key="1">
    <citation type="journal article" date="2023" name="IScience">
        <title>Expanded male sex-determining region conserved during the evolution of homothallism in the green alga Volvox.</title>
        <authorList>
            <person name="Yamamoto K."/>
            <person name="Matsuzaki R."/>
            <person name="Mahakham W."/>
            <person name="Heman W."/>
            <person name="Sekimoto H."/>
            <person name="Kawachi M."/>
            <person name="Minakuchi Y."/>
            <person name="Toyoda A."/>
            <person name="Nozaki H."/>
        </authorList>
    </citation>
    <scope>NUCLEOTIDE SEQUENCE [LARGE SCALE GENOMIC DNA]</scope>
    <source>
        <strain evidence="1 2">NIES-4468</strain>
    </source>
</reference>
<gene>
    <name evidence="1" type="ORF">VaNZ11_007976</name>
</gene>
<name>A0ABQ5S4D5_9CHLO</name>